<accession>A0ACC0K9L6</accession>
<evidence type="ECO:0000313" key="2">
    <source>
        <dbReference type="Proteomes" id="UP001064048"/>
    </source>
</evidence>
<comment type="caution">
    <text evidence="1">The sequence shown here is derived from an EMBL/GenBank/DDBJ whole genome shotgun (WGS) entry which is preliminary data.</text>
</comment>
<organism evidence="1 2">
    <name type="scientific">Choristoneura fumiferana</name>
    <name type="common">Spruce budworm moth</name>
    <name type="synonym">Archips fumiferana</name>
    <dbReference type="NCBI Taxonomy" id="7141"/>
    <lineage>
        <taxon>Eukaryota</taxon>
        <taxon>Metazoa</taxon>
        <taxon>Ecdysozoa</taxon>
        <taxon>Arthropoda</taxon>
        <taxon>Hexapoda</taxon>
        <taxon>Insecta</taxon>
        <taxon>Pterygota</taxon>
        <taxon>Neoptera</taxon>
        <taxon>Endopterygota</taxon>
        <taxon>Lepidoptera</taxon>
        <taxon>Glossata</taxon>
        <taxon>Ditrysia</taxon>
        <taxon>Tortricoidea</taxon>
        <taxon>Tortricidae</taxon>
        <taxon>Tortricinae</taxon>
        <taxon>Choristoneura</taxon>
    </lineage>
</organism>
<dbReference type="EMBL" id="CM046124">
    <property type="protein sequence ID" value="KAI8433144.1"/>
    <property type="molecule type" value="Genomic_DNA"/>
</dbReference>
<protein>
    <submittedName>
        <fullName evidence="1">Uncharacterized protein</fullName>
    </submittedName>
</protein>
<dbReference type="Proteomes" id="UP001064048">
    <property type="component" value="Chromosome 24"/>
</dbReference>
<name>A0ACC0K9L6_CHOFU</name>
<reference evidence="1 2" key="1">
    <citation type="journal article" date="2022" name="Genome Biol. Evol.">
        <title>The Spruce Budworm Genome: Reconstructing the Evolutionary History of Antifreeze Proteins.</title>
        <authorList>
            <person name="Beliveau C."/>
            <person name="Gagne P."/>
            <person name="Picq S."/>
            <person name="Vernygora O."/>
            <person name="Keeling C.I."/>
            <person name="Pinkney K."/>
            <person name="Doucet D."/>
            <person name="Wen F."/>
            <person name="Johnston J.S."/>
            <person name="Maaroufi H."/>
            <person name="Boyle B."/>
            <person name="Laroche J."/>
            <person name="Dewar K."/>
            <person name="Juretic N."/>
            <person name="Blackburn G."/>
            <person name="Nisole A."/>
            <person name="Brunet B."/>
            <person name="Brandao M."/>
            <person name="Lumley L."/>
            <person name="Duan J."/>
            <person name="Quan G."/>
            <person name="Lucarotti C.J."/>
            <person name="Roe A.D."/>
            <person name="Sperling F.A.H."/>
            <person name="Levesque R.C."/>
            <person name="Cusson M."/>
        </authorList>
    </citation>
    <scope>NUCLEOTIDE SEQUENCE [LARGE SCALE GENOMIC DNA]</scope>
    <source>
        <strain evidence="1">Glfc:IPQL:Cfum</strain>
    </source>
</reference>
<evidence type="ECO:0000313" key="1">
    <source>
        <dbReference type="EMBL" id="KAI8433144.1"/>
    </source>
</evidence>
<keyword evidence="2" id="KW-1185">Reference proteome</keyword>
<proteinExistence type="predicted"/>
<sequence length="462" mass="51193">MASTPAASTRQDSCLEPLEGARESEWASALPSPTTADDDDDEDDTTPSHEADDGRVYKNPRNSPSAQCPRDEEQATLLRQKCLRKCSSDEDCKSKKKKCLCDGTCGMSCIKPVMTYGSETWALTMGLMGKLEVVSLRDRIRNDDVRSRTKVTDIAQKVAKLKWQWAEHISRRTDGRWDITLLYTVYLVKAPAQTFTHLLPAVMAVNDNRDMIGIIHNLNSSLYTSHCWAQASSQNKRAWAIVPTRAQCGLGTSHAPLNRFAGSCEFPHDVFLHRKAHDRECPELEHPENGKVAVTGRFFGDKAVYSCIQGFHVVGLQSRSCQADGQWAGQPPACKKNIYCLQPPTIEHARHSALPEQVTFDLDATVQYHCHTGYVTNGFPRAKCLAIDNQASWYGPDISCEPRSCGEPGDAPHGWVTADCHTFGCRAVVQCGQGFELVGKAERYCQADGAWAPKELPTCVRE</sequence>
<gene>
    <name evidence="1" type="ORF">MSG28_013991</name>
</gene>